<comment type="caution">
    <text evidence="14">The sequence shown here is derived from an EMBL/GenBank/DDBJ whole genome shotgun (WGS) entry which is preliminary data.</text>
</comment>
<keyword evidence="3 9" id="KW-0597">Phosphoprotein</keyword>
<dbReference type="NCBIfam" id="TIGR00229">
    <property type="entry name" value="sensory_box"/>
    <property type="match status" value="1"/>
</dbReference>
<evidence type="ECO:0000256" key="5">
    <source>
        <dbReference type="ARBA" id="ARBA00022741"/>
    </source>
</evidence>
<dbReference type="PRINTS" id="PR00344">
    <property type="entry name" value="BCTRLSENSOR"/>
</dbReference>
<dbReference type="InterPro" id="IPR001789">
    <property type="entry name" value="Sig_transdc_resp-reg_receiver"/>
</dbReference>
<dbReference type="Gene3D" id="3.30.450.40">
    <property type="match status" value="2"/>
</dbReference>
<dbReference type="CDD" id="cd00130">
    <property type="entry name" value="PAS"/>
    <property type="match status" value="1"/>
</dbReference>
<dbReference type="Pfam" id="PF00072">
    <property type="entry name" value="Response_reg"/>
    <property type="match status" value="1"/>
</dbReference>
<evidence type="ECO:0000259" key="12">
    <source>
        <dbReference type="PROSITE" id="PS50110"/>
    </source>
</evidence>
<dbReference type="InterPro" id="IPR003594">
    <property type="entry name" value="HATPase_dom"/>
</dbReference>
<dbReference type="SMART" id="SM00448">
    <property type="entry name" value="REC"/>
    <property type="match status" value="1"/>
</dbReference>
<gene>
    <name evidence="14" type="ORF">A9Q02_08455</name>
</gene>
<dbReference type="PROSITE" id="PS50109">
    <property type="entry name" value="HIS_KIN"/>
    <property type="match status" value="1"/>
</dbReference>
<comment type="catalytic activity">
    <reaction evidence="1">
        <text>ATP + protein L-histidine = ADP + protein N-phospho-L-histidine.</text>
        <dbReference type="EC" id="2.7.13.3"/>
    </reaction>
</comment>
<dbReference type="EMBL" id="LYXE01000024">
    <property type="protein sequence ID" value="PDW00912.1"/>
    <property type="molecule type" value="Genomic_DNA"/>
</dbReference>
<feature type="region of interest" description="Disordered" evidence="10">
    <location>
        <begin position="741"/>
        <end position="760"/>
    </location>
</feature>
<dbReference type="SUPFAM" id="SSF55781">
    <property type="entry name" value="GAF domain-like"/>
    <property type="match status" value="2"/>
</dbReference>
<keyword evidence="15" id="KW-1185">Reference proteome</keyword>
<evidence type="ECO:0000259" key="13">
    <source>
        <dbReference type="PROSITE" id="PS50112"/>
    </source>
</evidence>
<dbReference type="InterPro" id="IPR000014">
    <property type="entry name" value="PAS"/>
</dbReference>
<dbReference type="Pfam" id="PF08448">
    <property type="entry name" value="PAS_4"/>
    <property type="match status" value="1"/>
</dbReference>
<feature type="domain" description="Histidine kinase" evidence="11">
    <location>
        <begin position="509"/>
        <end position="734"/>
    </location>
</feature>
<dbReference type="SUPFAM" id="SSF47384">
    <property type="entry name" value="Homodimeric domain of signal transducing histidine kinase"/>
    <property type="match status" value="1"/>
</dbReference>
<dbReference type="CDD" id="cd00082">
    <property type="entry name" value="HisKA"/>
    <property type="match status" value="1"/>
</dbReference>
<dbReference type="GO" id="GO:0000155">
    <property type="term" value="F:phosphorelay sensor kinase activity"/>
    <property type="evidence" value="ECO:0007669"/>
    <property type="project" value="InterPro"/>
</dbReference>
<keyword evidence="4" id="KW-0808">Transferase</keyword>
<evidence type="ECO:0000256" key="4">
    <source>
        <dbReference type="ARBA" id="ARBA00022679"/>
    </source>
</evidence>
<dbReference type="Proteomes" id="UP000220922">
    <property type="component" value="Unassembled WGS sequence"/>
</dbReference>
<dbReference type="PROSITE" id="PS50110">
    <property type="entry name" value="RESPONSE_REGULATORY"/>
    <property type="match status" value="1"/>
</dbReference>
<dbReference type="SMART" id="SM00065">
    <property type="entry name" value="GAF"/>
    <property type="match status" value="2"/>
</dbReference>
<evidence type="ECO:0000313" key="14">
    <source>
        <dbReference type="EMBL" id="PDW00912.1"/>
    </source>
</evidence>
<evidence type="ECO:0000256" key="9">
    <source>
        <dbReference type="PROSITE-ProRule" id="PRU00169"/>
    </source>
</evidence>
<evidence type="ECO:0000256" key="10">
    <source>
        <dbReference type="SAM" id="MobiDB-lite"/>
    </source>
</evidence>
<dbReference type="SUPFAM" id="SSF52172">
    <property type="entry name" value="CheY-like"/>
    <property type="match status" value="1"/>
</dbReference>
<dbReference type="SUPFAM" id="SSF55874">
    <property type="entry name" value="ATPase domain of HSP90 chaperone/DNA topoisomerase II/histidine kinase"/>
    <property type="match status" value="1"/>
</dbReference>
<reference evidence="14 15" key="1">
    <citation type="submission" date="2016-05" db="EMBL/GenBank/DDBJ databases">
        <authorList>
            <person name="Lavstsen T."/>
            <person name="Jespersen J.S."/>
        </authorList>
    </citation>
    <scope>NUCLEOTIDE SEQUENCE [LARGE SCALE GENOMIC DNA]</scope>
    <source>
        <strain evidence="14 15">B7-9</strain>
    </source>
</reference>
<name>A0A2H3KR23_9CHLR</name>
<dbReference type="AlphaFoldDB" id="A0A2H3KR23"/>
<dbReference type="InterPro" id="IPR005467">
    <property type="entry name" value="His_kinase_dom"/>
</dbReference>
<keyword evidence="7" id="KW-0067">ATP-binding</keyword>
<dbReference type="Gene3D" id="3.30.450.20">
    <property type="entry name" value="PAS domain"/>
    <property type="match status" value="1"/>
</dbReference>
<feature type="modified residue" description="4-aspartylphosphate" evidence="9">
    <location>
        <position position="812"/>
    </location>
</feature>
<dbReference type="InterPro" id="IPR003661">
    <property type="entry name" value="HisK_dim/P_dom"/>
</dbReference>
<keyword evidence="6" id="KW-0418">Kinase</keyword>
<sequence length="881" mass="97103">MTPLTPSLEDGWSEEKTDEGQWDDAQARFLAAAGVVLTSSLDYEQVLSRIAHLAVPLLADWCAVALAEPSSVPRRLALVCASPDQQALADTISCYQLPANAPWLFPRVISTGQPELIEDFSTHFFGQHTFDADYLELIRQLKPYASFTVPLNVRGQTRGAITFTMAESRRKFTPALQALATELTRRAAVVVDNAILYRDTQRRLAELGTIQRVAQAITTSVRLDQICETVVNQLSQVFGYTFVSIYLREGEELHLQTWIGYEHVLPVIHLNEGVIGRTVRDGKAYFVRDASTDPDFLHAVSGITQGIFVPIRYGHQQVAGIISIESSGEPALSDDDLKLLTLLADQISVALVNARLFARVEDAALRFRSLVETAGSVIVCLDPMLRVTEFNREAERVFGMAREAALGRDYLRTFVAPADRVAFAELARTTTTGTQPFSLETTIALDNDSERTFFWSLTWRQDVRGKPIELLVVGQDITARRHAEEARLAVERKMFEAQRLESLGVMAGGIAHDFNNLLAAILGNASLLLLDLPQESEIYQSAREIELVTRRAADLVGQMLAYAGRGHFDVQPLDLNAVVAEMIGLLRISVNKKALLHQELTPDLPLIAADAAQIRQVVMNLIVNAAESLAELGGTVTISTFLRELTLVDLATFHTFPEVTAGTYVCLMVTDTGIGMESASLSRIFDPFFTTKFAGRGLGLAAVMGIVRGHRGALTVKSTPGKGSSFTILLPVDQAGTTFLKTRSRPSGPSKPPTPPPNRPLILVIDDERDVRSIVIRILERGGYRTLSANDGIQGLAICDQLPQPLGAVLLDLTMPQMSGQEVFYQLRQRWPTLPVVLMSGYTTEEMTSYFHDDSPIAFLQKPFTAERLLNLLHQVLEPRE</sequence>
<evidence type="ECO:0000256" key="7">
    <source>
        <dbReference type="ARBA" id="ARBA00022840"/>
    </source>
</evidence>
<dbReference type="InterPro" id="IPR013656">
    <property type="entry name" value="PAS_4"/>
</dbReference>
<dbReference type="Gene3D" id="1.10.287.130">
    <property type="match status" value="1"/>
</dbReference>
<dbReference type="Gene3D" id="3.40.50.2300">
    <property type="match status" value="1"/>
</dbReference>
<dbReference type="Pfam" id="PF02518">
    <property type="entry name" value="HATPase_c"/>
    <property type="match status" value="1"/>
</dbReference>
<feature type="domain" description="Response regulatory" evidence="12">
    <location>
        <begin position="761"/>
        <end position="877"/>
    </location>
</feature>
<accession>A0A2H3KR23</accession>
<dbReference type="InterPro" id="IPR035965">
    <property type="entry name" value="PAS-like_dom_sf"/>
</dbReference>
<feature type="compositionally biased region" description="Pro residues" evidence="10">
    <location>
        <begin position="749"/>
        <end position="759"/>
    </location>
</feature>
<evidence type="ECO:0000313" key="15">
    <source>
        <dbReference type="Proteomes" id="UP000220922"/>
    </source>
</evidence>
<feature type="domain" description="PAS" evidence="13">
    <location>
        <begin position="363"/>
        <end position="434"/>
    </location>
</feature>
<dbReference type="EC" id="2.7.13.3" evidence="2"/>
<dbReference type="SMART" id="SM00388">
    <property type="entry name" value="HisKA"/>
    <property type="match status" value="1"/>
</dbReference>
<dbReference type="SMART" id="SM00387">
    <property type="entry name" value="HATPase_c"/>
    <property type="match status" value="1"/>
</dbReference>
<dbReference type="InterPro" id="IPR036097">
    <property type="entry name" value="HisK_dim/P_sf"/>
</dbReference>
<evidence type="ECO:0000259" key="11">
    <source>
        <dbReference type="PROSITE" id="PS50109"/>
    </source>
</evidence>
<dbReference type="InterPro" id="IPR003018">
    <property type="entry name" value="GAF"/>
</dbReference>
<dbReference type="InterPro" id="IPR004358">
    <property type="entry name" value="Sig_transdc_His_kin-like_C"/>
</dbReference>
<dbReference type="PROSITE" id="PS50112">
    <property type="entry name" value="PAS"/>
    <property type="match status" value="1"/>
</dbReference>
<evidence type="ECO:0000256" key="8">
    <source>
        <dbReference type="ARBA" id="ARBA00023012"/>
    </source>
</evidence>
<keyword evidence="8" id="KW-0902">Two-component regulatory system</keyword>
<evidence type="ECO:0000256" key="6">
    <source>
        <dbReference type="ARBA" id="ARBA00022777"/>
    </source>
</evidence>
<dbReference type="InterPro" id="IPR036890">
    <property type="entry name" value="HATPase_C_sf"/>
</dbReference>
<dbReference type="SUPFAM" id="SSF55785">
    <property type="entry name" value="PYP-like sensor domain (PAS domain)"/>
    <property type="match status" value="1"/>
</dbReference>
<dbReference type="Pfam" id="PF01590">
    <property type="entry name" value="GAF"/>
    <property type="match status" value="1"/>
</dbReference>
<dbReference type="InterPro" id="IPR011006">
    <property type="entry name" value="CheY-like_superfamily"/>
</dbReference>
<proteinExistence type="predicted"/>
<dbReference type="SMART" id="SM00091">
    <property type="entry name" value="PAS"/>
    <property type="match status" value="1"/>
</dbReference>
<dbReference type="PANTHER" id="PTHR43065:SF46">
    <property type="entry name" value="C4-DICARBOXYLATE TRANSPORT SENSOR PROTEIN DCTB"/>
    <property type="match status" value="1"/>
</dbReference>
<dbReference type="GO" id="GO:0005524">
    <property type="term" value="F:ATP binding"/>
    <property type="evidence" value="ECO:0007669"/>
    <property type="project" value="UniProtKB-KW"/>
</dbReference>
<dbReference type="PANTHER" id="PTHR43065">
    <property type="entry name" value="SENSOR HISTIDINE KINASE"/>
    <property type="match status" value="1"/>
</dbReference>
<evidence type="ECO:0000256" key="2">
    <source>
        <dbReference type="ARBA" id="ARBA00012438"/>
    </source>
</evidence>
<evidence type="ECO:0000256" key="1">
    <source>
        <dbReference type="ARBA" id="ARBA00000085"/>
    </source>
</evidence>
<protein>
    <recommendedName>
        <fullName evidence="2">histidine kinase</fullName>
        <ecNumber evidence="2">2.7.13.3</ecNumber>
    </recommendedName>
</protein>
<dbReference type="Pfam" id="PF13185">
    <property type="entry name" value="GAF_2"/>
    <property type="match status" value="1"/>
</dbReference>
<organism evidence="14 15">
    <name type="scientific">Candidatus Chloroploca asiatica</name>
    <dbReference type="NCBI Taxonomy" id="1506545"/>
    <lineage>
        <taxon>Bacteria</taxon>
        <taxon>Bacillati</taxon>
        <taxon>Chloroflexota</taxon>
        <taxon>Chloroflexia</taxon>
        <taxon>Chloroflexales</taxon>
        <taxon>Chloroflexineae</taxon>
        <taxon>Oscillochloridaceae</taxon>
        <taxon>Candidatus Chloroploca</taxon>
    </lineage>
</organism>
<evidence type="ECO:0000256" key="3">
    <source>
        <dbReference type="ARBA" id="ARBA00022553"/>
    </source>
</evidence>
<dbReference type="Gene3D" id="3.30.565.10">
    <property type="entry name" value="Histidine kinase-like ATPase, C-terminal domain"/>
    <property type="match status" value="1"/>
</dbReference>
<dbReference type="InterPro" id="IPR029016">
    <property type="entry name" value="GAF-like_dom_sf"/>
</dbReference>
<keyword evidence="5" id="KW-0547">Nucleotide-binding</keyword>